<evidence type="ECO:0000256" key="3">
    <source>
        <dbReference type="ARBA" id="ARBA00023163"/>
    </source>
</evidence>
<keyword evidence="2" id="KW-0238">DNA-binding</keyword>
<proteinExistence type="predicted"/>
<keyword evidence="3" id="KW-0804">Transcription</keyword>
<keyword evidence="6" id="KW-1185">Reference proteome</keyword>
<comment type="caution">
    <text evidence="5">The sequence shown here is derived from an EMBL/GenBank/DDBJ whole genome shotgun (WGS) entry which is preliminary data.</text>
</comment>
<accession>A0ABU1K1H5</accession>
<name>A0ABU1K1H5_9PROT</name>
<dbReference type="RefSeq" id="WP_309801558.1">
    <property type="nucleotide sequence ID" value="NZ_JAVDPW010000016.1"/>
</dbReference>
<keyword evidence="1" id="KW-0805">Transcription regulation</keyword>
<dbReference type="Pfam" id="PF00356">
    <property type="entry name" value="LacI"/>
    <property type="match status" value="1"/>
</dbReference>
<dbReference type="PANTHER" id="PTHR30146">
    <property type="entry name" value="LACI-RELATED TRANSCRIPTIONAL REPRESSOR"/>
    <property type="match status" value="1"/>
</dbReference>
<evidence type="ECO:0000256" key="2">
    <source>
        <dbReference type="ARBA" id="ARBA00023125"/>
    </source>
</evidence>
<evidence type="ECO:0000256" key="1">
    <source>
        <dbReference type="ARBA" id="ARBA00023015"/>
    </source>
</evidence>
<dbReference type="InterPro" id="IPR028082">
    <property type="entry name" value="Peripla_BP_I"/>
</dbReference>
<dbReference type="CDD" id="cd01392">
    <property type="entry name" value="HTH_LacI"/>
    <property type="match status" value="1"/>
</dbReference>
<reference evidence="5 6" key="1">
    <citation type="submission" date="2023-07" db="EMBL/GenBank/DDBJ databases">
        <title>Sorghum-associated microbial communities from plants grown in Nebraska, USA.</title>
        <authorList>
            <person name="Schachtman D."/>
        </authorList>
    </citation>
    <scope>NUCLEOTIDE SEQUENCE [LARGE SCALE GENOMIC DNA]</scope>
    <source>
        <strain evidence="5 6">584</strain>
    </source>
</reference>
<dbReference type="SMART" id="SM00354">
    <property type="entry name" value="HTH_LACI"/>
    <property type="match status" value="1"/>
</dbReference>
<dbReference type="PROSITE" id="PS50932">
    <property type="entry name" value="HTH_LACI_2"/>
    <property type="match status" value="1"/>
</dbReference>
<dbReference type="Gene3D" id="3.40.50.2300">
    <property type="match status" value="2"/>
</dbReference>
<dbReference type="InterPro" id="IPR000843">
    <property type="entry name" value="HTH_LacI"/>
</dbReference>
<evidence type="ECO:0000313" key="6">
    <source>
        <dbReference type="Proteomes" id="UP001262410"/>
    </source>
</evidence>
<dbReference type="EMBL" id="JAVDPW010000016">
    <property type="protein sequence ID" value="MDR6294134.1"/>
    <property type="molecule type" value="Genomic_DNA"/>
</dbReference>
<organism evidence="5 6">
    <name type="scientific">Inquilinus ginsengisoli</name>
    <dbReference type="NCBI Taxonomy" id="363840"/>
    <lineage>
        <taxon>Bacteria</taxon>
        <taxon>Pseudomonadati</taxon>
        <taxon>Pseudomonadota</taxon>
        <taxon>Alphaproteobacteria</taxon>
        <taxon>Rhodospirillales</taxon>
        <taxon>Rhodospirillaceae</taxon>
        <taxon>Inquilinus</taxon>
    </lineage>
</organism>
<evidence type="ECO:0000259" key="4">
    <source>
        <dbReference type="PROSITE" id="PS50932"/>
    </source>
</evidence>
<sequence length="341" mass="36622">MSGQRPEATPTIRDIARLAGVSTATVSRTLMRPAMVAEETRAQVLRAVAEAGYTPNLLARGLRRHEAGAILVLVRDIVNPFYPEIFRGVERTARRLGFNVLMGNTDDDPAQERDYLRLVLSRRADGMIVLTGRIPDLDDPAVRRVPIVLASEPVPGHDLPIVRIDNRAAAAEITRHLIGLGHRRIAHVTGPLDQAIARDRLDGWRAALRDAGLPAGDDLVAPGDFRVPSGAAAGRALLALPEPPTAIFVASDEAAMGVLSAIHAAGLRAPQDISVAGFDDIPFAEAFDPPLTTVRQPRLAMGEQAMMMLHLLIVGDAPAERVVTLPTELIIRGSTGPCRSR</sequence>
<dbReference type="PANTHER" id="PTHR30146:SF109">
    <property type="entry name" value="HTH-TYPE TRANSCRIPTIONAL REGULATOR GALS"/>
    <property type="match status" value="1"/>
</dbReference>
<feature type="domain" description="HTH lacI-type" evidence="4">
    <location>
        <begin position="10"/>
        <end position="64"/>
    </location>
</feature>
<dbReference type="Gene3D" id="1.10.260.40">
    <property type="entry name" value="lambda repressor-like DNA-binding domains"/>
    <property type="match status" value="1"/>
</dbReference>
<dbReference type="InterPro" id="IPR046335">
    <property type="entry name" value="LacI/GalR-like_sensor"/>
</dbReference>
<dbReference type="Proteomes" id="UP001262410">
    <property type="component" value="Unassembled WGS sequence"/>
</dbReference>
<dbReference type="Pfam" id="PF13377">
    <property type="entry name" value="Peripla_BP_3"/>
    <property type="match status" value="1"/>
</dbReference>
<dbReference type="SUPFAM" id="SSF53822">
    <property type="entry name" value="Periplasmic binding protein-like I"/>
    <property type="match status" value="1"/>
</dbReference>
<dbReference type="InterPro" id="IPR010982">
    <property type="entry name" value="Lambda_DNA-bd_dom_sf"/>
</dbReference>
<dbReference type="CDD" id="cd06284">
    <property type="entry name" value="PBP1_LacI-like"/>
    <property type="match status" value="1"/>
</dbReference>
<dbReference type="SUPFAM" id="SSF47413">
    <property type="entry name" value="lambda repressor-like DNA-binding domains"/>
    <property type="match status" value="1"/>
</dbReference>
<evidence type="ECO:0000313" key="5">
    <source>
        <dbReference type="EMBL" id="MDR6294134.1"/>
    </source>
</evidence>
<protein>
    <submittedName>
        <fullName evidence="5">LacI family repressor for deo operon, udp, cdd, tsx, nupC, and nupG</fullName>
    </submittedName>
</protein>
<gene>
    <name evidence="5" type="ORF">E9232_006688</name>
</gene>